<sequence>MNIIHKIETASKGVLILFLQGRMLSNENFEELLGAIDKGMDEGNNNFIIDLQELTHLNSSGLNTLLKCFTKLRSAGGELVLTQVNSHIENIFEISKLKSIFNICASTREALNFLNAQEA</sequence>
<dbReference type="InterPro" id="IPR036513">
    <property type="entry name" value="STAS_dom_sf"/>
</dbReference>
<dbReference type="Pfam" id="PF01740">
    <property type="entry name" value="STAS"/>
    <property type="match status" value="1"/>
</dbReference>
<protein>
    <submittedName>
        <fullName evidence="2">Stage II sporulation protein AA (Anti-sigma F factor antagonist)</fullName>
    </submittedName>
</protein>
<keyword evidence="3" id="KW-1185">Reference proteome</keyword>
<dbReference type="Proteomes" id="UP000236454">
    <property type="component" value="Unassembled WGS sequence"/>
</dbReference>
<dbReference type="GO" id="GO:0043856">
    <property type="term" value="F:anti-sigma factor antagonist activity"/>
    <property type="evidence" value="ECO:0007669"/>
    <property type="project" value="TreeGrafter"/>
</dbReference>
<dbReference type="STRING" id="477690.SAMN05216474_0860"/>
<dbReference type="CDD" id="cd07043">
    <property type="entry name" value="STAS_anti-anti-sigma_factors"/>
    <property type="match status" value="1"/>
</dbReference>
<evidence type="ECO:0000313" key="3">
    <source>
        <dbReference type="Proteomes" id="UP000236454"/>
    </source>
</evidence>
<dbReference type="Gene3D" id="3.30.750.24">
    <property type="entry name" value="STAS domain"/>
    <property type="match status" value="1"/>
</dbReference>
<gene>
    <name evidence="2" type="ORF">SAMN05216474_0860</name>
</gene>
<dbReference type="AlphaFoldDB" id="A0A1I6YFF7"/>
<organism evidence="2 3">
    <name type="scientific">Lishizhenia tianjinensis</name>
    <dbReference type="NCBI Taxonomy" id="477690"/>
    <lineage>
        <taxon>Bacteria</taxon>
        <taxon>Pseudomonadati</taxon>
        <taxon>Bacteroidota</taxon>
        <taxon>Flavobacteriia</taxon>
        <taxon>Flavobacteriales</taxon>
        <taxon>Crocinitomicaceae</taxon>
        <taxon>Lishizhenia</taxon>
    </lineage>
</organism>
<evidence type="ECO:0000313" key="2">
    <source>
        <dbReference type="EMBL" id="SFT49138.1"/>
    </source>
</evidence>
<dbReference type="EMBL" id="FPAS01000001">
    <property type="protein sequence ID" value="SFT49138.1"/>
    <property type="molecule type" value="Genomic_DNA"/>
</dbReference>
<dbReference type="InterPro" id="IPR002645">
    <property type="entry name" value="STAS_dom"/>
</dbReference>
<dbReference type="PANTHER" id="PTHR33495">
    <property type="entry name" value="ANTI-SIGMA FACTOR ANTAGONIST TM_1081-RELATED-RELATED"/>
    <property type="match status" value="1"/>
</dbReference>
<proteinExistence type="predicted"/>
<dbReference type="OrthoDB" id="962463at2"/>
<name>A0A1I6YFF7_9FLAO</name>
<dbReference type="PROSITE" id="PS50801">
    <property type="entry name" value="STAS"/>
    <property type="match status" value="1"/>
</dbReference>
<accession>A0A1I6YFF7</accession>
<reference evidence="2 3" key="1">
    <citation type="submission" date="2016-10" db="EMBL/GenBank/DDBJ databases">
        <authorList>
            <person name="de Groot N.N."/>
        </authorList>
    </citation>
    <scope>NUCLEOTIDE SEQUENCE [LARGE SCALE GENOMIC DNA]</scope>
    <source>
        <strain evidence="2 3">CGMCC 1.7005</strain>
    </source>
</reference>
<feature type="domain" description="STAS" evidence="1">
    <location>
        <begin position="30"/>
        <end position="114"/>
    </location>
</feature>
<dbReference type="SUPFAM" id="SSF52091">
    <property type="entry name" value="SpoIIaa-like"/>
    <property type="match status" value="1"/>
</dbReference>
<evidence type="ECO:0000259" key="1">
    <source>
        <dbReference type="PROSITE" id="PS50801"/>
    </source>
</evidence>
<dbReference type="PANTHER" id="PTHR33495:SF2">
    <property type="entry name" value="ANTI-SIGMA FACTOR ANTAGONIST TM_1081-RELATED"/>
    <property type="match status" value="1"/>
</dbReference>
<dbReference type="RefSeq" id="WP_139230243.1">
    <property type="nucleotide sequence ID" value="NZ_FPAS01000001.1"/>
</dbReference>